<gene>
    <name evidence="1" type="ORF">METZ01_LOCUS225223</name>
</gene>
<reference evidence="1" key="1">
    <citation type="submission" date="2018-05" db="EMBL/GenBank/DDBJ databases">
        <authorList>
            <person name="Lanie J.A."/>
            <person name="Ng W.-L."/>
            <person name="Kazmierczak K.M."/>
            <person name="Andrzejewski T.M."/>
            <person name="Davidsen T.M."/>
            <person name="Wayne K.J."/>
            <person name="Tettelin H."/>
            <person name="Glass J.I."/>
            <person name="Rusch D."/>
            <person name="Podicherti R."/>
            <person name="Tsui H.-C.T."/>
            <person name="Winkler M.E."/>
        </authorList>
    </citation>
    <scope>NUCLEOTIDE SEQUENCE</scope>
</reference>
<accession>A0A382GBT5</accession>
<organism evidence="1">
    <name type="scientific">marine metagenome</name>
    <dbReference type="NCBI Taxonomy" id="408172"/>
    <lineage>
        <taxon>unclassified sequences</taxon>
        <taxon>metagenomes</taxon>
        <taxon>ecological metagenomes</taxon>
    </lineage>
</organism>
<sequence length="30" mass="3647">MVDKKINKTVPYLKKRYLEEVVSSMTERFN</sequence>
<name>A0A382GBT5_9ZZZZ</name>
<evidence type="ECO:0000313" key="1">
    <source>
        <dbReference type="EMBL" id="SVB72369.1"/>
    </source>
</evidence>
<protein>
    <submittedName>
        <fullName evidence="1">Uncharacterized protein</fullName>
    </submittedName>
</protein>
<proteinExistence type="predicted"/>
<feature type="non-terminal residue" evidence="1">
    <location>
        <position position="30"/>
    </location>
</feature>
<dbReference type="EMBL" id="UINC01054539">
    <property type="protein sequence ID" value="SVB72369.1"/>
    <property type="molecule type" value="Genomic_DNA"/>
</dbReference>
<dbReference type="AlphaFoldDB" id="A0A382GBT5"/>